<feature type="domain" description="Dynein assembly factor 3 C-terminal" evidence="2">
    <location>
        <begin position="1"/>
        <end position="224"/>
    </location>
</feature>
<evidence type="ECO:0000259" key="2">
    <source>
        <dbReference type="Pfam" id="PF14740"/>
    </source>
</evidence>
<evidence type="ECO:0000256" key="1">
    <source>
        <dbReference type="SAM" id="MobiDB-lite"/>
    </source>
</evidence>
<feature type="region of interest" description="Disordered" evidence="1">
    <location>
        <begin position="28"/>
        <end position="57"/>
    </location>
</feature>
<feature type="region of interest" description="Disordered" evidence="1">
    <location>
        <begin position="98"/>
        <end position="134"/>
    </location>
</feature>
<dbReference type="InterPro" id="IPR028235">
    <property type="entry name" value="DNAAF3_C"/>
</dbReference>
<evidence type="ECO:0000313" key="4">
    <source>
        <dbReference type="Proteomes" id="UP001623348"/>
    </source>
</evidence>
<dbReference type="Proteomes" id="UP001623348">
    <property type="component" value="Unassembled WGS sequence"/>
</dbReference>
<organism evidence="3 4">
    <name type="scientific">Grus japonensis</name>
    <name type="common">Japanese crane</name>
    <name type="synonym">Red-crowned crane</name>
    <dbReference type="NCBI Taxonomy" id="30415"/>
    <lineage>
        <taxon>Eukaryota</taxon>
        <taxon>Metazoa</taxon>
        <taxon>Chordata</taxon>
        <taxon>Craniata</taxon>
        <taxon>Vertebrata</taxon>
        <taxon>Euteleostomi</taxon>
        <taxon>Archelosauria</taxon>
        <taxon>Archosauria</taxon>
        <taxon>Dinosauria</taxon>
        <taxon>Saurischia</taxon>
        <taxon>Theropoda</taxon>
        <taxon>Coelurosauria</taxon>
        <taxon>Aves</taxon>
        <taxon>Neognathae</taxon>
        <taxon>Neoaves</taxon>
        <taxon>Gruiformes</taxon>
        <taxon>Gruidae</taxon>
        <taxon>Grus</taxon>
    </lineage>
</organism>
<evidence type="ECO:0000313" key="3">
    <source>
        <dbReference type="EMBL" id="GAB0202121.1"/>
    </source>
</evidence>
<dbReference type="Pfam" id="PF14740">
    <property type="entry name" value="DUF4471"/>
    <property type="match status" value="1"/>
</dbReference>
<gene>
    <name evidence="3" type="ORF">GRJ2_002677700</name>
</gene>
<comment type="caution">
    <text evidence="3">The sequence shown here is derived from an EMBL/GenBank/DDBJ whole genome shotgun (WGS) entry which is preliminary data.</text>
</comment>
<protein>
    <submittedName>
        <fullName evidence="3">Dynein axonemal assembly factor 3</fullName>
    </submittedName>
</protein>
<keyword evidence="4" id="KW-1185">Reference proteome</keyword>
<accession>A0ABC9XWT8</accession>
<dbReference type="AlphaFoldDB" id="A0ABC9XWT8"/>
<dbReference type="InterPro" id="IPR039304">
    <property type="entry name" value="DNAAF3"/>
</dbReference>
<name>A0ABC9XWT8_GRUJA</name>
<feature type="compositionally biased region" description="Basic and acidic residues" evidence="1">
    <location>
        <begin position="112"/>
        <end position="124"/>
    </location>
</feature>
<reference evidence="3 4" key="1">
    <citation type="submission" date="2024-06" db="EMBL/GenBank/DDBJ databases">
        <title>The draft genome of Grus japonensis, version 3.</title>
        <authorList>
            <person name="Nabeshima K."/>
            <person name="Suzuki S."/>
            <person name="Onuma M."/>
        </authorList>
    </citation>
    <scope>NUCLEOTIDE SEQUENCE [LARGE SCALE GENOMIC DNA]</scope>
    <source>
        <strain evidence="3 4">451A</strain>
    </source>
</reference>
<sequence length="242" mass="25676">MGLHPRGATTVSPSEFGLWRENGVAFVPRGGGDVPNPTVRSSRRPRADGQAGADTGYWGDTVTGPFLAFGLDTDGLRSPGKTATEISLANVTAMLHELLTGTPPGDPPEIQDPPKDQDPPRDPPCDNTSPLGPLAPLPLRVRFLPLGSARRPPARARLEGNCRLLLLGWRSLQELTPELGQLAAPGATLLVELPTFAPTLRQPQLDAFRAQATALAGASGFEPWGGPGEPLACARFRRRPQP</sequence>
<dbReference type="PANTHER" id="PTHR22118:SF14">
    <property type="entry name" value="DYNEIN AXONEMAL ASSEMBLY FACTOR 3"/>
    <property type="match status" value="1"/>
</dbReference>
<dbReference type="EMBL" id="BAAFJT010000036">
    <property type="protein sequence ID" value="GAB0202121.1"/>
    <property type="molecule type" value="Genomic_DNA"/>
</dbReference>
<proteinExistence type="predicted"/>
<dbReference type="PANTHER" id="PTHR22118">
    <property type="entry name" value="DYNEIN ASSEMBLY FACTOR 3, AXONEMAL"/>
    <property type="match status" value="1"/>
</dbReference>